<dbReference type="RefSeq" id="WP_012964165.1">
    <property type="nucleotide sequence ID" value="NC_013799.1"/>
</dbReference>
<evidence type="ECO:0000259" key="5">
    <source>
        <dbReference type="Pfam" id="PF02347"/>
    </source>
</evidence>
<keyword evidence="7" id="KW-1185">Reference proteome</keyword>
<dbReference type="GO" id="GO:0004375">
    <property type="term" value="F:glycine dehydrogenase (decarboxylating) activity"/>
    <property type="evidence" value="ECO:0007669"/>
    <property type="project" value="UniProtKB-EC"/>
</dbReference>
<dbReference type="InterPro" id="IPR015424">
    <property type="entry name" value="PyrdxlP-dep_Trfase"/>
</dbReference>
<dbReference type="HAMAP" id="MF_00712">
    <property type="entry name" value="GcvPA"/>
    <property type="match status" value="1"/>
</dbReference>
<gene>
    <name evidence="6" type="primary">gcvP</name>
    <name evidence="4" type="synonym">gcvPA</name>
    <name evidence="6" type="ordered locus">HTH_1536</name>
</gene>
<dbReference type="CDD" id="cd00613">
    <property type="entry name" value="GDC-P"/>
    <property type="match status" value="1"/>
</dbReference>
<dbReference type="InterPro" id="IPR015422">
    <property type="entry name" value="PyrdxlP-dep_Trfase_small"/>
</dbReference>
<protein>
    <recommendedName>
        <fullName evidence="4">Probable glycine dehydrogenase (decarboxylating) subunit 1</fullName>
        <ecNumber evidence="4">1.4.4.2</ecNumber>
    </recommendedName>
    <alternativeName>
        <fullName evidence="4">Glycine cleavage system P-protein subunit 1</fullName>
    </alternativeName>
    <alternativeName>
        <fullName evidence="4">Glycine decarboxylase subunit 1</fullName>
    </alternativeName>
    <alternativeName>
        <fullName evidence="4">Glycine dehydrogenase (aminomethyl-transferring) subunit 1</fullName>
    </alternativeName>
</protein>
<dbReference type="PANTHER" id="PTHR42806">
    <property type="entry name" value="GLYCINE CLEAVAGE SYSTEM P-PROTEIN"/>
    <property type="match status" value="1"/>
</dbReference>
<dbReference type="Proteomes" id="UP000002574">
    <property type="component" value="Chromosome"/>
</dbReference>
<dbReference type="PIRSF" id="PIRSF006815">
    <property type="entry name" value="GcvPA"/>
    <property type="match status" value="1"/>
</dbReference>
<accession>D3DJI3</accession>
<dbReference type="STRING" id="608538.HTH_1536"/>
<reference evidence="6 7" key="1">
    <citation type="journal article" date="2010" name="J. Bacteriol.">
        <title>Complete genome sequence of the thermophilic, obligately chemolithoautotrophic hydrogen-oxidizing bacterium Hydrogenobacter thermophilus TK-6.</title>
        <authorList>
            <person name="Arai H."/>
            <person name="Kanbe H."/>
            <person name="Ishii M."/>
            <person name="Igarashi Y."/>
        </authorList>
    </citation>
    <scope>NUCLEOTIDE SEQUENCE [LARGE SCALE GENOMIC DNA]</scope>
    <source>
        <strain evidence="7">DSM 6534 / IAM 12695 / TK-6 [Tokyo]</strain>
    </source>
</reference>
<dbReference type="PATRIC" id="fig|608538.5.peg.1553"/>
<dbReference type="AlphaFoldDB" id="D3DJI3"/>
<evidence type="ECO:0000313" key="6">
    <source>
        <dbReference type="EMBL" id="BAI69985.1"/>
    </source>
</evidence>
<dbReference type="OrthoDB" id="9771867at2"/>
<dbReference type="eggNOG" id="COG0403">
    <property type="taxonomic scope" value="Bacteria"/>
</dbReference>
<dbReference type="Pfam" id="PF02347">
    <property type="entry name" value="GDC-P"/>
    <property type="match status" value="1"/>
</dbReference>
<dbReference type="Gene3D" id="3.40.640.10">
    <property type="entry name" value="Type I PLP-dependent aspartate aminotransferase-like (Major domain)"/>
    <property type="match status" value="1"/>
</dbReference>
<evidence type="ECO:0000256" key="4">
    <source>
        <dbReference type="HAMAP-Rule" id="MF_00712"/>
    </source>
</evidence>
<evidence type="ECO:0000256" key="2">
    <source>
        <dbReference type="ARBA" id="ARBA00023002"/>
    </source>
</evidence>
<proteinExistence type="inferred from homology"/>
<organism evidence="6 7">
    <name type="scientific">Hydrogenobacter thermophilus (strain DSM 6534 / IAM 12695 / TK-6)</name>
    <dbReference type="NCBI Taxonomy" id="608538"/>
    <lineage>
        <taxon>Bacteria</taxon>
        <taxon>Pseudomonadati</taxon>
        <taxon>Aquificota</taxon>
        <taxon>Aquificia</taxon>
        <taxon>Aquificales</taxon>
        <taxon>Aquificaceae</taxon>
        <taxon>Hydrogenobacter</taxon>
    </lineage>
</organism>
<dbReference type="KEGG" id="hth:HTH_1536"/>
<dbReference type="Gene3D" id="3.90.1150.10">
    <property type="entry name" value="Aspartate Aminotransferase, domain 1"/>
    <property type="match status" value="1"/>
</dbReference>
<keyword evidence="2 4" id="KW-0560">Oxidoreductase</keyword>
<dbReference type="EMBL" id="AP011112">
    <property type="protein sequence ID" value="BAI69985.1"/>
    <property type="molecule type" value="Genomic_DNA"/>
</dbReference>
<sequence length="442" mass="49339">MYIPHSWDDTEVILKELGISSLEELFSHIHPSLLSSSSIGKPMSEEELRRFFKGIARKNTKLISFAGFGAYDRIIPSAIWQLLSRGEFLTAYTPYQAEASQGTLQAIFEYQTLICELTGMDVANASMYDGASALAQAVLMAKSIKDTGKKVLLSEGINPMYREVVKTYLKGYQDEIILLPLNEEGTTDVNVLESLIKEGDAYAVVVQQPNFLGFIEPVQHVGDITKKYGVPFVVVADPIALSILRPPGDCGADIVVGEGQQMGVPLNFGGPYAGFFATKTQYVRKMPGRLVGLGEDMEGNRAFTLVLQTREQHIRREKATSNICTNQNLIAIANLMYMVFLGREGIRQVAKQSLSKAIYLKNHLLSLGFEEIYTGKHLWEFPLRINNALKLHKELLKEGFLFGVPLEKFGYKDTILLALTEKRTREEMDRLISTIKRITSAP</sequence>
<name>D3DJI3_HYDTT</name>
<evidence type="ECO:0000313" key="7">
    <source>
        <dbReference type="Proteomes" id="UP000002574"/>
    </source>
</evidence>
<comment type="function">
    <text evidence="1 4">The glycine cleavage system catalyzes the degradation of glycine. The P protein binds the alpha-amino group of glycine through its pyridoxal phosphate cofactor; CO(2) is released and the remaining methylamine moiety is then transferred to the lipoamide cofactor of the H protein.</text>
</comment>
<dbReference type="SUPFAM" id="SSF53383">
    <property type="entry name" value="PLP-dependent transferases"/>
    <property type="match status" value="1"/>
</dbReference>
<dbReference type="EC" id="1.4.4.2" evidence="4"/>
<comment type="subunit">
    <text evidence="4">The glycine cleavage system is composed of four proteins: P, T, L and H. In this organism, the P 'protein' is a heterodimer of two subunits.</text>
</comment>
<dbReference type="GO" id="GO:0019464">
    <property type="term" value="P:glycine decarboxylation via glycine cleavage system"/>
    <property type="evidence" value="ECO:0007669"/>
    <property type="project" value="UniProtKB-UniRule"/>
</dbReference>
<comment type="similarity">
    <text evidence="4">Belongs to the GcvP family. N-terminal subunit subfamily.</text>
</comment>
<dbReference type="NCBIfam" id="NF001696">
    <property type="entry name" value="PRK00451.1"/>
    <property type="match status" value="1"/>
</dbReference>
<dbReference type="InterPro" id="IPR015421">
    <property type="entry name" value="PyrdxlP-dep_Trfase_major"/>
</dbReference>
<evidence type="ECO:0000256" key="3">
    <source>
        <dbReference type="ARBA" id="ARBA00049026"/>
    </source>
</evidence>
<dbReference type="InterPro" id="IPR023010">
    <property type="entry name" value="GcvPA"/>
</dbReference>
<feature type="domain" description="Glycine cleavage system P-protein N-terminal" evidence="5">
    <location>
        <begin position="2"/>
        <end position="434"/>
    </location>
</feature>
<dbReference type="InterPro" id="IPR049315">
    <property type="entry name" value="GDC-P_N"/>
</dbReference>
<dbReference type="PANTHER" id="PTHR42806:SF1">
    <property type="entry name" value="GLYCINE DEHYDROGENASE (DECARBOXYLATING)"/>
    <property type="match status" value="1"/>
</dbReference>
<dbReference type="InterPro" id="IPR020581">
    <property type="entry name" value="GDC_P"/>
</dbReference>
<comment type="catalytic activity">
    <reaction evidence="3 4">
        <text>N(6)-[(R)-lipoyl]-L-lysyl-[glycine-cleavage complex H protein] + glycine + H(+) = N(6)-[(R)-S(8)-aminomethyldihydrolipoyl]-L-lysyl-[glycine-cleavage complex H protein] + CO2</text>
        <dbReference type="Rhea" id="RHEA:24304"/>
        <dbReference type="Rhea" id="RHEA-COMP:10494"/>
        <dbReference type="Rhea" id="RHEA-COMP:10495"/>
        <dbReference type="ChEBI" id="CHEBI:15378"/>
        <dbReference type="ChEBI" id="CHEBI:16526"/>
        <dbReference type="ChEBI" id="CHEBI:57305"/>
        <dbReference type="ChEBI" id="CHEBI:83099"/>
        <dbReference type="ChEBI" id="CHEBI:83143"/>
        <dbReference type="EC" id="1.4.4.2"/>
    </reaction>
</comment>
<dbReference type="KEGG" id="hte:Hydth_1524"/>
<evidence type="ECO:0000256" key="1">
    <source>
        <dbReference type="ARBA" id="ARBA00003788"/>
    </source>
</evidence>
<dbReference type="GO" id="GO:0009116">
    <property type="term" value="P:nucleoside metabolic process"/>
    <property type="evidence" value="ECO:0007669"/>
    <property type="project" value="InterPro"/>
</dbReference>